<evidence type="ECO:0000313" key="2">
    <source>
        <dbReference type="EMBL" id="KAF7330540.1"/>
    </source>
</evidence>
<comment type="caution">
    <text evidence="2">The sequence shown here is derived from an EMBL/GenBank/DDBJ whole genome shotgun (WGS) entry which is preliminary data.</text>
</comment>
<evidence type="ECO:0000313" key="3">
    <source>
        <dbReference type="Proteomes" id="UP000620124"/>
    </source>
</evidence>
<dbReference type="Proteomes" id="UP000620124">
    <property type="component" value="Unassembled WGS sequence"/>
</dbReference>
<feature type="region of interest" description="Disordered" evidence="1">
    <location>
        <begin position="497"/>
        <end position="521"/>
    </location>
</feature>
<proteinExistence type="predicted"/>
<dbReference type="OrthoDB" id="3264780at2759"/>
<feature type="compositionally biased region" description="Basic and acidic residues" evidence="1">
    <location>
        <begin position="497"/>
        <end position="507"/>
    </location>
</feature>
<keyword evidence="3" id="KW-1185">Reference proteome</keyword>
<feature type="region of interest" description="Disordered" evidence="1">
    <location>
        <begin position="68"/>
        <end position="95"/>
    </location>
</feature>
<gene>
    <name evidence="2" type="ORF">MVEN_02493700</name>
</gene>
<organism evidence="2 3">
    <name type="scientific">Mycena venus</name>
    <dbReference type="NCBI Taxonomy" id="2733690"/>
    <lineage>
        <taxon>Eukaryota</taxon>
        <taxon>Fungi</taxon>
        <taxon>Dikarya</taxon>
        <taxon>Basidiomycota</taxon>
        <taxon>Agaricomycotina</taxon>
        <taxon>Agaricomycetes</taxon>
        <taxon>Agaricomycetidae</taxon>
        <taxon>Agaricales</taxon>
        <taxon>Marasmiineae</taxon>
        <taxon>Mycenaceae</taxon>
        <taxon>Mycena</taxon>
    </lineage>
</organism>
<feature type="compositionally biased region" description="Low complexity" evidence="1">
    <location>
        <begin position="222"/>
        <end position="238"/>
    </location>
</feature>
<feature type="compositionally biased region" description="Polar residues" evidence="1">
    <location>
        <begin position="69"/>
        <end position="85"/>
    </location>
</feature>
<name>A0A8H6WXM6_9AGAR</name>
<protein>
    <submittedName>
        <fullName evidence="2">Uncharacterized protein</fullName>
    </submittedName>
</protein>
<feature type="region of interest" description="Disordered" evidence="1">
    <location>
        <begin position="415"/>
        <end position="470"/>
    </location>
</feature>
<reference evidence="2" key="1">
    <citation type="submission" date="2020-05" db="EMBL/GenBank/DDBJ databases">
        <title>Mycena genomes resolve the evolution of fungal bioluminescence.</title>
        <authorList>
            <person name="Tsai I.J."/>
        </authorList>
    </citation>
    <scope>NUCLEOTIDE SEQUENCE</scope>
    <source>
        <strain evidence="2">CCC161011</strain>
    </source>
</reference>
<feature type="compositionally biased region" description="Low complexity" evidence="1">
    <location>
        <begin position="380"/>
        <end position="398"/>
    </location>
</feature>
<feature type="compositionally biased region" description="Pro residues" evidence="1">
    <location>
        <begin position="212"/>
        <end position="221"/>
    </location>
</feature>
<feature type="region of interest" description="Disordered" evidence="1">
    <location>
        <begin position="374"/>
        <end position="399"/>
    </location>
</feature>
<sequence>MTSSNPIFVEDEPQPPAKSRPKRTMLSDVDVSSLPPPSNEDIVSTLIKERDIFPLLENILKFIAVTPPRASSETPSAESRSQTPNGELRAAKKRRKLRDVPAGAALWDVPFPFDEGEGPKTYRSDWEKDRGKRLIAELVNLIKGAAKKAALQNHEEKRKTPTEAQLASLSKYYRVDTLFYGNSSTPKSSETEVLADASNGRRPSVAPYFNSSPPPPSPPVPSSSSVPSDPSSGPSDSSFNSAPFDQLITSLLSVSSTEQLSSNASSGSFNNFFDSSAPLDTGLFNSWMDILQAFPMPAEGFTPDFKTEDLHIDPRQTFLTVSNSIPQDTPSPAMSSSFDFSSDFTQAFPEAFTASANQDFYPAPLDDLMTDPALMGLPASSTHPSSIDPSSMSNFSDSGCPSLIGSPIPSVSSYSFGGPMTPTESGWNGDASIGIFSPGEGERVDTPGVEPQPDVPSQVAGTSNGKKRDFGEMAGWTNAEKEALSFLEVLSKSKSELKGKGKARAEEDREDGGAAGKDTAEDDKFSKLRTLPIVGSLARADVLNSAKQRREQLAAQITKTRVALWETTIEGGVLAGLVKHYSTG</sequence>
<evidence type="ECO:0000256" key="1">
    <source>
        <dbReference type="SAM" id="MobiDB-lite"/>
    </source>
</evidence>
<dbReference type="AlphaFoldDB" id="A0A8H6WXM6"/>
<feature type="region of interest" description="Disordered" evidence="1">
    <location>
        <begin position="1"/>
        <end position="41"/>
    </location>
</feature>
<feature type="region of interest" description="Disordered" evidence="1">
    <location>
        <begin position="184"/>
        <end position="240"/>
    </location>
</feature>
<accession>A0A8H6WXM6</accession>
<dbReference type="EMBL" id="JACAZI010000033">
    <property type="protein sequence ID" value="KAF7330540.1"/>
    <property type="molecule type" value="Genomic_DNA"/>
</dbReference>